<reference evidence="3 4" key="1">
    <citation type="submission" date="2019-06" db="EMBL/GenBank/DDBJ databases">
        <title>Whole genome shotgun sequence of Streptomyces gardneri NBRC 12865.</title>
        <authorList>
            <person name="Hosoyama A."/>
            <person name="Uohara A."/>
            <person name="Ohji S."/>
            <person name="Ichikawa N."/>
        </authorList>
    </citation>
    <scope>NUCLEOTIDE SEQUENCE [LARGE SCALE GENOMIC DNA]</scope>
    <source>
        <strain evidence="3 4">NBRC 12865</strain>
    </source>
</reference>
<dbReference type="EMBL" id="BJMN01000066">
    <property type="protein sequence ID" value="GEB61748.1"/>
    <property type="molecule type" value="Genomic_DNA"/>
</dbReference>
<feature type="region of interest" description="Disordered" evidence="1">
    <location>
        <begin position="1"/>
        <end position="30"/>
    </location>
</feature>
<dbReference type="Gene3D" id="3.10.450.50">
    <property type="match status" value="1"/>
</dbReference>
<dbReference type="Proteomes" id="UP000315226">
    <property type="component" value="Unassembled WGS sequence"/>
</dbReference>
<dbReference type="InterPro" id="IPR032710">
    <property type="entry name" value="NTF2-like_dom_sf"/>
</dbReference>
<name>A0A4Y3RXD5_9ACTN</name>
<feature type="compositionally biased region" description="Basic and acidic residues" evidence="1">
    <location>
        <begin position="1"/>
        <end position="11"/>
    </location>
</feature>
<dbReference type="Pfam" id="PF14534">
    <property type="entry name" value="DUF4440"/>
    <property type="match status" value="1"/>
</dbReference>
<comment type="caution">
    <text evidence="3">The sequence shown here is derived from an EMBL/GenBank/DDBJ whole genome shotgun (WGS) entry which is preliminary data.</text>
</comment>
<evidence type="ECO:0000313" key="3">
    <source>
        <dbReference type="EMBL" id="GEB61748.1"/>
    </source>
</evidence>
<keyword evidence="4" id="KW-1185">Reference proteome</keyword>
<dbReference type="InterPro" id="IPR027843">
    <property type="entry name" value="DUF4440"/>
</dbReference>
<gene>
    <name evidence="3" type="ORF">SGA01_73530</name>
</gene>
<evidence type="ECO:0000313" key="4">
    <source>
        <dbReference type="Proteomes" id="UP000315226"/>
    </source>
</evidence>
<dbReference type="AlphaFoldDB" id="A0A4Y3RXD5"/>
<protein>
    <recommendedName>
        <fullName evidence="2">DUF4440 domain-containing protein</fullName>
    </recommendedName>
</protein>
<feature type="domain" description="DUF4440" evidence="2">
    <location>
        <begin position="81"/>
        <end position="197"/>
    </location>
</feature>
<sequence>MVPRRAAEEHAWQTPSKRPTQEPNRRLGATTWVCRLAARRRPARRDLSPPSAPGGPAMAAFPSFPVGARPGAAPETAAAVWQVITTMYEAYSAGDRARIDACLDPEATVWDSGTAGLLFGKPDLDRVREERPAVGEGPVESGLEPYGQVVDVFGAIAVLRFWLRVDFAPDPSVGELRPELVRNTAVLQQGVDAKWRIVHLHEDVQQPGGVPVGNH</sequence>
<evidence type="ECO:0000256" key="1">
    <source>
        <dbReference type="SAM" id="MobiDB-lite"/>
    </source>
</evidence>
<proteinExistence type="predicted"/>
<organism evidence="3 4">
    <name type="scientific">Streptomyces gardneri</name>
    <dbReference type="NCBI Taxonomy" id="66892"/>
    <lineage>
        <taxon>Bacteria</taxon>
        <taxon>Bacillati</taxon>
        <taxon>Actinomycetota</taxon>
        <taxon>Actinomycetes</taxon>
        <taxon>Kitasatosporales</taxon>
        <taxon>Streptomycetaceae</taxon>
        <taxon>Streptomyces</taxon>
    </lineage>
</organism>
<evidence type="ECO:0000259" key="2">
    <source>
        <dbReference type="Pfam" id="PF14534"/>
    </source>
</evidence>
<accession>A0A4Y3RXD5</accession>
<dbReference type="SUPFAM" id="SSF54427">
    <property type="entry name" value="NTF2-like"/>
    <property type="match status" value="1"/>
</dbReference>